<gene>
    <name evidence="1" type="ORF">MILVUS5_LOCUS28273</name>
</gene>
<dbReference type="Proteomes" id="UP001177021">
    <property type="component" value="Unassembled WGS sequence"/>
</dbReference>
<dbReference type="EMBL" id="CASHSV030000409">
    <property type="protein sequence ID" value="CAJ2662725.1"/>
    <property type="molecule type" value="Genomic_DNA"/>
</dbReference>
<accession>A0ACB0L2C8</accession>
<proteinExistence type="predicted"/>
<organism evidence="1 2">
    <name type="scientific">Trifolium pratense</name>
    <name type="common">Red clover</name>
    <dbReference type="NCBI Taxonomy" id="57577"/>
    <lineage>
        <taxon>Eukaryota</taxon>
        <taxon>Viridiplantae</taxon>
        <taxon>Streptophyta</taxon>
        <taxon>Embryophyta</taxon>
        <taxon>Tracheophyta</taxon>
        <taxon>Spermatophyta</taxon>
        <taxon>Magnoliopsida</taxon>
        <taxon>eudicotyledons</taxon>
        <taxon>Gunneridae</taxon>
        <taxon>Pentapetalae</taxon>
        <taxon>rosids</taxon>
        <taxon>fabids</taxon>
        <taxon>Fabales</taxon>
        <taxon>Fabaceae</taxon>
        <taxon>Papilionoideae</taxon>
        <taxon>50 kb inversion clade</taxon>
        <taxon>NPAAA clade</taxon>
        <taxon>Hologalegina</taxon>
        <taxon>IRL clade</taxon>
        <taxon>Trifolieae</taxon>
        <taxon>Trifolium</taxon>
    </lineage>
</organism>
<sequence>MILILITFATPFLRNFIWKKSRRTRKQIIDKKKRVRTKISHIILLNGAHKSHKFGIALVSCMNSIMDTRREIVEVNSSGVSDTIYVAVAKDVKDSKLNVIWAIQNSGGKNICILHVHVPAPKIPMMGGKFPANALTRQEVKAYREIESQDMHKTLDYYLLICQRMGVRANKLHIEMDCIEKGIIELISQHNIQNLVMGAASDKYHSRRMTSLRSKKAIYVCEQAPASCLILFICKGYLIQTRDCSMDKLRVEGTSPLAKQMQNSEVGHSPHLRSKSISHDQELLHHRVRSMSSVSESGRSIASSVASSEWFSTPQSKFDNEPSYSPSPSSVETAASNTNLISDGSENYLSSIKEEDLYHASPPSVLDGRRDDSVYDQLEQAMAEAEKARWDAYQETVRRRKAEKDVLDVIRKNKDTKILYEEEVKLRKYLEEALEKAKEEIDNMRSQIEKVNKELELALDHKSSPENQIGEASRTQSLQLLSEFSFSEIEEATCNFNPSLKIGEGGYGSIFKGILRHTEVAIKMLNPNSSQGPLEFQQEVTVLSKLRHRNLVTLIGANQESRTLIYEYLPNGSLEDHLSRNSNTSPLSWQARIRIATELCSALIFLHSNKPHSIVHGDLKPSNILLDVNFVSKLSDFGICRILSCQDDSSSNNSSTQFWITKFAKGTFAYMDPEFFGTGELTTKSDVYSFGIVLLRLITGKLALGIKNEVLYALNNAGGELKSLLDPLAGDWPIAEAENLIHLALRCCDMNKRRRPELCSDVWKVLEPMRASCSGAITNTFGLMSCLDKQLNRTT</sequence>
<keyword evidence="2" id="KW-1185">Reference proteome</keyword>
<evidence type="ECO:0000313" key="1">
    <source>
        <dbReference type="EMBL" id="CAJ2662725.1"/>
    </source>
</evidence>
<comment type="caution">
    <text evidence="1">The sequence shown here is derived from an EMBL/GenBank/DDBJ whole genome shotgun (WGS) entry which is preliminary data.</text>
</comment>
<reference evidence="1" key="1">
    <citation type="submission" date="2023-10" db="EMBL/GenBank/DDBJ databases">
        <authorList>
            <person name="Rodriguez Cubillos JULIANA M."/>
            <person name="De Vega J."/>
        </authorList>
    </citation>
    <scope>NUCLEOTIDE SEQUENCE</scope>
</reference>
<name>A0ACB0L2C8_TRIPR</name>
<evidence type="ECO:0000313" key="2">
    <source>
        <dbReference type="Proteomes" id="UP001177021"/>
    </source>
</evidence>
<protein>
    <submittedName>
        <fullName evidence="1">Uncharacterized protein</fullName>
    </submittedName>
</protein>